<feature type="region of interest" description="Disordered" evidence="1">
    <location>
        <begin position="78"/>
        <end position="115"/>
    </location>
</feature>
<evidence type="ECO:0000256" key="1">
    <source>
        <dbReference type="SAM" id="MobiDB-lite"/>
    </source>
</evidence>
<dbReference type="Proteomes" id="UP000593576">
    <property type="component" value="Unassembled WGS sequence"/>
</dbReference>
<keyword evidence="3" id="KW-1185">Reference proteome</keyword>
<accession>A0A7J9LMW1</accession>
<dbReference type="AlphaFoldDB" id="A0A7J9LMW1"/>
<dbReference type="EMBL" id="JABFAF010000007">
    <property type="protein sequence ID" value="MBA0859659.1"/>
    <property type="molecule type" value="Genomic_DNA"/>
</dbReference>
<evidence type="ECO:0000313" key="3">
    <source>
        <dbReference type="Proteomes" id="UP000593576"/>
    </source>
</evidence>
<protein>
    <submittedName>
        <fullName evidence="2">Uncharacterized protein</fullName>
    </submittedName>
</protein>
<organism evidence="2 3">
    <name type="scientific">Gossypium schwendimanii</name>
    <name type="common">Cotton</name>
    <dbReference type="NCBI Taxonomy" id="34291"/>
    <lineage>
        <taxon>Eukaryota</taxon>
        <taxon>Viridiplantae</taxon>
        <taxon>Streptophyta</taxon>
        <taxon>Embryophyta</taxon>
        <taxon>Tracheophyta</taxon>
        <taxon>Spermatophyta</taxon>
        <taxon>Magnoliopsida</taxon>
        <taxon>eudicotyledons</taxon>
        <taxon>Gunneridae</taxon>
        <taxon>Pentapetalae</taxon>
        <taxon>rosids</taxon>
        <taxon>malvids</taxon>
        <taxon>Malvales</taxon>
        <taxon>Malvaceae</taxon>
        <taxon>Malvoideae</taxon>
        <taxon>Gossypium</taxon>
    </lineage>
</organism>
<comment type="caution">
    <text evidence="2">The sequence shown here is derived from an EMBL/GenBank/DDBJ whole genome shotgun (WGS) entry which is preliminary data.</text>
</comment>
<gene>
    <name evidence="2" type="ORF">Goshw_009364</name>
</gene>
<name>A0A7J9LMW1_GOSSC</name>
<sequence>MHMDRCKSLKDLAPYLFDLNVHDCTSFESFFADQNLYQFDLLSGEDDGVFCMLFSADGGYEKFESTISFLDASESERYMGDHENDADATEMRPTETKRSLSHDGEERDGGPKRFQ</sequence>
<reference evidence="2 3" key="1">
    <citation type="journal article" date="2019" name="Genome Biol. Evol.">
        <title>Insights into the evolution of the New World diploid cottons (Gossypium, subgenus Houzingenia) based on genome sequencing.</title>
        <authorList>
            <person name="Grover C.E."/>
            <person name="Arick M.A. 2nd"/>
            <person name="Thrash A."/>
            <person name="Conover J.L."/>
            <person name="Sanders W.S."/>
            <person name="Peterson D.G."/>
            <person name="Frelichowski J.E."/>
            <person name="Scheffler J.A."/>
            <person name="Scheffler B.E."/>
            <person name="Wendel J.F."/>
        </authorList>
    </citation>
    <scope>NUCLEOTIDE SEQUENCE [LARGE SCALE GENOMIC DNA]</scope>
    <source>
        <strain evidence="2">1</strain>
        <tissue evidence="2">Leaf</tissue>
    </source>
</reference>
<evidence type="ECO:0000313" key="2">
    <source>
        <dbReference type="EMBL" id="MBA0859659.1"/>
    </source>
</evidence>
<proteinExistence type="predicted"/>